<feature type="compositionally biased region" description="Low complexity" evidence="1">
    <location>
        <begin position="66"/>
        <end position="81"/>
    </location>
</feature>
<keyword evidence="2" id="KW-1133">Transmembrane helix</keyword>
<comment type="caution">
    <text evidence="3">The sequence shown here is derived from an EMBL/GenBank/DDBJ whole genome shotgun (WGS) entry which is preliminary data.</text>
</comment>
<keyword evidence="2" id="KW-0812">Transmembrane</keyword>
<reference evidence="3 4" key="1">
    <citation type="journal article" date="2018" name="Mol. Biol. Evol.">
        <title>Analysis of the draft genome of the red seaweed Gracilariopsis chorda provides insights into genome size evolution in Rhodophyta.</title>
        <authorList>
            <person name="Lee J."/>
            <person name="Yang E.C."/>
            <person name="Graf L."/>
            <person name="Yang J.H."/>
            <person name="Qiu H."/>
            <person name="Zel Zion U."/>
            <person name="Chan C.X."/>
            <person name="Stephens T.G."/>
            <person name="Weber A.P.M."/>
            <person name="Boo G.H."/>
            <person name="Boo S.M."/>
            <person name="Kim K.M."/>
            <person name="Shin Y."/>
            <person name="Jung M."/>
            <person name="Lee S.J."/>
            <person name="Yim H.S."/>
            <person name="Lee J.H."/>
            <person name="Bhattacharya D."/>
            <person name="Yoon H.S."/>
        </authorList>
    </citation>
    <scope>NUCLEOTIDE SEQUENCE [LARGE SCALE GENOMIC DNA]</scope>
    <source>
        <strain evidence="3 4">SKKU-2015</strain>
        <tissue evidence="3">Whole body</tissue>
    </source>
</reference>
<organism evidence="3 4">
    <name type="scientific">Gracilariopsis chorda</name>
    <dbReference type="NCBI Taxonomy" id="448386"/>
    <lineage>
        <taxon>Eukaryota</taxon>
        <taxon>Rhodophyta</taxon>
        <taxon>Florideophyceae</taxon>
        <taxon>Rhodymeniophycidae</taxon>
        <taxon>Gracilariales</taxon>
        <taxon>Gracilariaceae</taxon>
        <taxon>Gracilariopsis</taxon>
    </lineage>
</organism>
<dbReference type="STRING" id="448386.A0A2V3J604"/>
<dbReference type="OrthoDB" id="5982at2759"/>
<evidence type="ECO:0000256" key="2">
    <source>
        <dbReference type="SAM" id="Phobius"/>
    </source>
</evidence>
<evidence type="ECO:0000313" key="4">
    <source>
        <dbReference type="Proteomes" id="UP000247409"/>
    </source>
</evidence>
<feature type="compositionally biased region" description="Low complexity" evidence="1">
    <location>
        <begin position="236"/>
        <end position="249"/>
    </location>
</feature>
<gene>
    <name evidence="3" type="ORF">BWQ96_00016</name>
</gene>
<evidence type="ECO:0000256" key="1">
    <source>
        <dbReference type="SAM" id="MobiDB-lite"/>
    </source>
</evidence>
<accession>A0A2V3J604</accession>
<feature type="region of interest" description="Disordered" evidence="1">
    <location>
        <begin position="192"/>
        <end position="249"/>
    </location>
</feature>
<keyword evidence="4" id="KW-1185">Reference proteome</keyword>
<feature type="region of interest" description="Disordered" evidence="1">
    <location>
        <begin position="1"/>
        <end position="21"/>
    </location>
</feature>
<name>A0A2V3J604_9FLOR</name>
<protein>
    <recommendedName>
        <fullName evidence="5">GIY-YIG domain-containing protein</fullName>
    </recommendedName>
</protein>
<evidence type="ECO:0008006" key="5">
    <source>
        <dbReference type="Google" id="ProtNLM"/>
    </source>
</evidence>
<dbReference type="EMBL" id="NBIV01000001">
    <property type="protein sequence ID" value="PXF49856.1"/>
    <property type="molecule type" value="Genomic_DNA"/>
</dbReference>
<feature type="compositionally biased region" description="Polar residues" evidence="1">
    <location>
        <begin position="1"/>
        <end position="13"/>
    </location>
</feature>
<proteinExistence type="predicted"/>
<feature type="region of interest" description="Disordered" evidence="1">
    <location>
        <begin position="272"/>
        <end position="299"/>
    </location>
</feature>
<evidence type="ECO:0000313" key="3">
    <source>
        <dbReference type="EMBL" id="PXF49856.1"/>
    </source>
</evidence>
<dbReference type="AlphaFoldDB" id="A0A2V3J604"/>
<dbReference type="Proteomes" id="UP000247409">
    <property type="component" value="Unassembled WGS sequence"/>
</dbReference>
<feature type="transmembrane region" description="Helical" evidence="2">
    <location>
        <begin position="305"/>
        <end position="328"/>
    </location>
</feature>
<keyword evidence="2" id="KW-0472">Membrane</keyword>
<feature type="region of interest" description="Disordered" evidence="1">
    <location>
        <begin position="63"/>
        <end position="90"/>
    </location>
</feature>
<sequence>MQIRGQLQLSTSPRAGGSAVHPRLRAADMTAFIPPVAPRAALPSRRPFSSRLRPRSARIASVPRAQLSPDSPQQDQQQQLQPITPNNISSPAGFSLRDVPSFNFQELSTNSESLAITGVYAIRGPDRSIMYMGYSKNVAAKLQFHQTLQPQNCVSFHVYVPPLPPELISPDLLESVLEYWVRETGTVPRGNTVDRALWENPNPIPRKPAQNQPSEPPSDIPVRERTTPPRARRTTAPRNSTSSSDTFSDAFRTTAEREVDWNASDDDYVQVDVDPFDPFSASKKRAAPRTPWGDDDDEDRDGEDWLPILALAGVAGLIWLIGVLGNALPAATPSMGM</sequence>